<keyword evidence="1" id="KW-0732">Signal</keyword>
<sequence>MDSRQLKLTVITSLLMSCLWLPIMANETEESKSERKRFVPAIIAGYYVTEALWAALLAGTTVYGAYTASQLIQAGVKKVRDRTHHSGCSSNGYSCEDVGCNRDGGSCNSVKYEKPGGKIGDAMSMFIHLKLCLHNKIYKC</sequence>
<accession>A0A194AQV0</accession>
<dbReference type="PROSITE" id="PS51257">
    <property type="entry name" value="PROKAR_LIPOPROTEIN"/>
    <property type="match status" value="1"/>
</dbReference>
<name>A0A194AQV0_PINFU</name>
<feature type="chain" id="PRO_5013481162" evidence="1">
    <location>
        <begin position="26"/>
        <end position="140"/>
    </location>
</feature>
<evidence type="ECO:0000313" key="2">
    <source>
        <dbReference type="EMBL" id="JAS04171.1"/>
    </source>
</evidence>
<reference evidence="2" key="1">
    <citation type="submission" date="2016-03" db="EMBL/GenBank/DDBJ databases">
        <authorList>
            <person name="Ploux O."/>
        </authorList>
    </citation>
    <scope>NUCLEOTIDE SEQUENCE</scope>
    <source>
        <tissue evidence="2">Mantle</tissue>
    </source>
</reference>
<dbReference type="EMBL" id="GELH01000102">
    <property type="protein sequence ID" value="JAS04170.1"/>
    <property type="molecule type" value="Transcribed_RNA"/>
</dbReference>
<dbReference type="EMBL" id="GELH01000101">
    <property type="protein sequence ID" value="JAS04171.1"/>
    <property type="molecule type" value="Transcribed_RNA"/>
</dbReference>
<proteinExistence type="predicted"/>
<feature type="non-terminal residue" evidence="2">
    <location>
        <position position="140"/>
    </location>
</feature>
<evidence type="ECO:0000256" key="1">
    <source>
        <dbReference type="SAM" id="SignalP"/>
    </source>
</evidence>
<dbReference type="AlphaFoldDB" id="A0A194AQV0"/>
<organism evidence="2">
    <name type="scientific">Pinctada fucata</name>
    <name type="common">Akoya pearl oyster</name>
    <name type="synonym">Pinctada imbricata fucata</name>
    <dbReference type="NCBI Taxonomy" id="50426"/>
    <lineage>
        <taxon>Eukaryota</taxon>
        <taxon>Metazoa</taxon>
        <taxon>Spiralia</taxon>
        <taxon>Lophotrochozoa</taxon>
        <taxon>Mollusca</taxon>
        <taxon>Bivalvia</taxon>
        <taxon>Autobranchia</taxon>
        <taxon>Pteriomorphia</taxon>
        <taxon>Pterioida</taxon>
        <taxon>Pterioidea</taxon>
        <taxon>Pteriidae</taxon>
        <taxon>Pinctada</taxon>
    </lineage>
</organism>
<feature type="signal peptide" evidence="1">
    <location>
        <begin position="1"/>
        <end position="25"/>
    </location>
</feature>
<protein>
    <submittedName>
        <fullName evidence="2">Uncharacterized protein</fullName>
    </submittedName>
</protein>